<organism evidence="2 3">
    <name type="scientific">Aquibacillus koreensis</name>
    <dbReference type="NCBI Taxonomy" id="279446"/>
    <lineage>
        <taxon>Bacteria</taxon>
        <taxon>Bacillati</taxon>
        <taxon>Bacillota</taxon>
        <taxon>Bacilli</taxon>
        <taxon>Bacillales</taxon>
        <taxon>Bacillaceae</taxon>
        <taxon>Aquibacillus</taxon>
    </lineage>
</organism>
<dbReference type="Proteomes" id="UP001145072">
    <property type="component" value="Unassembled WGS sequence"/>
</dbReference>
<accession>A0A9X4AHC6</accession>
<dbReference type="RefSeq" id="WP_259866823.1">
    <property type="nucleotide sequence ID" value="NZ_JAMQJZ010000002.1"/>
</dbReference>
<dbReference type="GO" id="GO:0003723">
    <property type="term" value="F:RNA binding"/>
    <property type="evidence" value="ECO:0007669"/>
    <property type="project" value="UniProtKB-KW"/>
</dbReference>
<dbReference type="PANTHER" id="PTHR35787:SF1">
    <property type="entry name" value="GLYCEROL UPTAKE OPERON ANTITERMINATOR REGULATORY PROTEIN"/>
    <property type="match status" value="1"/>
</dbReference>
<dbReference type="InterPro" id="IPR006699">
    <property type="entry name" value="GlpP"/>
</dbReference>
<dbReference type="GO" id="GO:0006071">
    <property type="term" value="P:glycerol metabolic process"/>
    <property type="evidence" value="ECO:0007669"/>
    <property type="project" value="UniProtKB-UniRule"/>
</dbReference>
<keyword evidence="1" id="KW-0805">Transcription regulation</keyword>
<reference evidence="2" key="1">
    <citation type="submission" date="2022-06" db="EMBL/GenBank/DDBJ databases">
        <title>Aquibacillus sp. a new bacterium isolated from soil saline samples.</title>
        <authorList>
            <person name="Galisteo C."/>
            <person name="De La Haba R."/>
            <person name="Sanchez-Porro C."/>
            <person name="Ventosa A."/>
        </authorList>
    </citation>
    <scope>NUCLEOTIDE SEQUENCE</scope>
    <source>
        <strain evidence="2">JCM 12387</strain>
    </source>
</reference>
<keyword evidence="1" id="KW-0319">Glycerol metabolism</keyword>
<dbReference type="PIRSF" id="PIRSF016897">
    <property type="entry name" value="GlpP"/>
    <property type="match status" value="1"/>
</dbReference>
<gene>
    <name evidence="2" type="ORF">NC661_04250</name>
</gene>
<dbReference type="Gene3D" id="3.20.20.70">
    <property type="entry name" value="Aldolase class I"/>
    <property type="match status" value="1"/>
</dbReference>
<comment type="function">
    <text evidence="1">Regulates expression of the glpD operon. In the presence of glycerol 3-phosphate (G3P) causes antitermination of transcription of glpD at the inverted repeat of the leader region to enhance its transcription. Binds and stabilizes glpD leader mRNA.</text>
</comment>
<dbReference type="GO" id="GO:0001072">
    <property type="term" value="F:transcription antitermination factor activity, RNA binding"/>
    <property type="evidence" value="ECO:0007669"/>
    <property type="project" value="TreeGrafter"/>
</dbReference>
<dbReference type="InterPro" id="IPR013785">
    <property type="entry name" value="Aldolase_TIM"/>
</dbReference>
<evidence type="ECO:0000256" key="1">
    <source>
        <dbReference type="PIRNR" id="PIRNR016897"/>
    </source>
</evidence>
<evidence type="ECO:0000313" key="2">
    <source>
        <dbReference type="EMBL" id="MDC3419574.1"/>
    </source>
</evidence>
<dbReference type="GO" id="GO:0045893">
    <property type="term" value="P:positive regulation of DNA-templated transcription"/>
    <property type="evidence" value="ECO:0007669"/>
    <property type="project" value="TreeGrafter"/>
</dbReference>
<dbReference type="AlphaFoldDB" id="A0A9X4AHC6"/>
<dbReference type="PANTHER" id="PTHR35787">
    <property type="entry name" value="GLYCEROL UPTAKE OPERON ANTITERMINATOR REGULATORY PROTEIN"/>
    <property type="match status" value="1"/>
</dbReference>
<dbReference type="SUPFAM" id="SSF110391">
    <property type="entry name" value="GlpP-like"/>
    <property type="match status" value="1"/>
</dbReference>
<evidence type="ECO:0000313" key="3">
    <source>
        <dbReference type="Proteomes" id="UP001145072"/>
    </source>
</evidence>
<name>A0A9X4AHC6_9BACI</name>
<dbReference type="EMBL" id="JAMQJZ010000002">
    <property type="protein sequence ID" value="MDC3419574.1"/>
    <property type="molecule type" value="Genomic_DNA"/>
</dbReference>
<protein>
    <recommendedName>
        <fullName evidence="1">Glycerol uptake operon antiterminator regulatory protein</fullName>
    </recommendedName>
</protein>
<keyword evidence="1" id="KW-0804">Transcription</keyword>
<keyword evidence="3" id="KW-1185">Reference proteome</keyword>
<sequence length="180" mass="19880">MVLKGMLPAVKNMKNFEKLLKSEHEYIVILETRLSQIGDLVAYAKRANKKVLVHTDLIQGLKADEYGVEYLIRNVQVNGIISTRGAVVSIAKKNKIIAIQRLFALDSHALNHNLKMINKVKPDYIEVLPGVIPAVIQEVSETTNLPVIAGGLIKTKDDVNQALDGGAVAVTTSRMELWEL</sequence>
<keyword evidence="1" id="KW-0694">RNA-binding</keyword>
<dbReference type="Pfam" id="PF04309">
    <property type="entry name" value="G3P_antiterm"/>
    <property type="match status" value="1"/>
</dbReference>
<comment type="caution">
    <text evidence="2">The sequence shown here is derived from an EMBL/GenBank/DDBJ whole genome shotgun (WGS) entry which is preliminary data.</text>
</comment>
<proteinExistence type="predicted"/>